<reference evidence="11 12" key="1">
    <citation type="submission" date="2016-07" db="EMBL/GenBank/DDBJ databases">
        <title>Pervasive Adenine N6-methylation of Active Genes in Fungi.</title>
        <authorList>
            <consortium name="DOE Joint Genome Institute"/>
            <person name="Mondo S.J."/>
            <person name="Dannebaum R.O."/>
            <person name="Kuo R.C."/>
            <person name="Labutti K."/>
            <person name="Haridas S."/>
            <person name="Kuo A."/>
            <person name="Salamov A."/>
            <person name="Ahrendt S.R."/>
            <person name="Lipzen A."/>
            <person name="Sullivan W."/>
            <person name="Andreopoulos W.B."/>
            <person name="Clum A."/>
            <person name="Lindquist E."/>
            <person name="Daum C."/>
            <person name="Ramamoorthy G.K."/>
            <person name="Gryganskyi A."/>
            <person name="Culley D."/>
            <person name="Magnuson J.K."/>
            <person name="James T.Y."/>
            <person name="O'Malley M.A."/>
            <person name="Stajich J.E."/>
            <person name="Spatafora J.W."/>
            <person name="Visel A."/>
            <person name="Grigoriev I.V."/>
        </authorList>
    </citation>
    <scope>NUCLEOTIDE SEQUENCE [LARGE SCALE GENOMIC DNA]</scope>
    <source>
        <strain evidence="11 12">PL171</strain>
    </source>
</reference>
<name>A0A1Y2HXJ6_9FUNG</name>
<evidence type="ECO:0000256" key="6">
    <source>
        <dbReference type="ARBA" id="ARBA00022840"/>
    </source>
</evidence>
<sequence length="264" mass="28144">MILCCINIRARSSSAGTAATAAFGTPIQVAIDGPAASGKSSTAQLVAARLGFSYIDSGALSAAFITLKALNSNPTRRKTGPPLSGPPTSPSRPSTSRPILARLARFARRPNCFSTQGRDAGHSLTSRTRHVSEIAAIPAVRSALLVLKRRLASEANVVMDGRDIGTSVFPDAKVKVYLDASPEVRARRRLAELMGAGQGNSVQMGLEEMVAELRARDLADTQRKESPLRCAEDAVRLDTSAMTQAEVVERIVRLVEEKVLARPQ</sequence>
<keyword evidence="3" id="KW-0808">Transferase</keyword>
<evidence type="ECO:0000256" key="5">
    <source>
        <dbReference type="ARBA" id="ARBA00022777"/>
    </source>
</evidence>
<dbReference type="Gene3D" id="3.40.50.300">
    <property type="entry name" value="P-loop containing nucleotide triphosphate hydrolases"/>
    <property type="match status" value="1"/>
</dbReference>
<dbReference type="Pfam" id="PF02224">
    <property type="entry name" value="Cytidylate_kin"/>
    <property type="match status" value="1"/>
</dbReference>
<evidence type="ECO:0000313" key="12">
    <source>
        <dbReference type="Proteomes" id="UP000193411"/>
    </source>
</evidence>
<proteinExistence type="inferred from homology"/>
<comment type="catalytic activity">
    <reaction evidence="7">
        <text>dCMP + ATP = dCDP + ADP</text>
        <dbReference type="Rhea" id="RHEA:25094"/>
        <dbReference type="ChEBI" id="CHEBI:30616"/>
        <dbReference type="ChEBI" id="CHEBI:57566"/>
        <dbReference type="ChEBI" id="CHEBI:58593"/>
        <dbReference type="ChEBI" id="CHEBI:456216"/>
        <dbReference type="EC" id="2.7.4.25"/>
    </reaction>
</comment>
<dbReference type="EC" id="2.7.4.25" evidence="2"/>
<keyword evidence="4" id="KW-0547">Nucleotide-binding</keyword>
<accession>A0A1Y2HXJ6</accession>
<evidence type="ECO:0000256" key="2">
    <source>
        <dbReference type="ARBA" id="ARBA00012906"/>
    </source>
</evidence>
<feature type="domain" description="Cytidylate kinase" evidence="10">
    <location>
        <begin position="29"/>
        <end position="256"/>
    </location>
</feature>
<dbReference type="SUPFAM" id="SSF52540">
    <property type="entry name" value="P-loop containing nucleoside triphosphate hydrolases"/>
    <property type="match status" value="1"/>
</dbReference>
<evidence type="ECO:0000259" key="10">
    <source>
        <dbReference type="Pfam" id="PF02224"/>
    </source>
</evidence>
<comment type="caution">
    <text evidence="11">The sequence shown here is derived from an EMBL/GenBank/DDBJ whole genome shotgun (WGS) entry which is preliminary data.</text>
</comment>
<evidence type="ECO:0000256" key="1">
    <source>
        <dbReference type="ARBA" id="ARBA00009427"/>
    </source>
</evidence>
<evidence type="ECO:0000256" key="3">
    <source>
        <dbReference type="ARBA" id="ARBA00022679"/>
    </source>
</evidence>
<dbReference type="GO" id="GO:0006139">
    <property type="term" value="P:nucleobase-containing compound metabolic process"/>
    <property type="evidence" value="ECO:0007669"/>
    <property type="project" value="InterPro"/>
</dbReference>
<feature type="region of interest" description="Disordered" evidence="9">
    <location>
        <begin position="73"/>
        <end position="97"/>
    </location>
</feature>
<dbReference type="Proteomes" id="UP000193411">
    <property type="component" value="Unassembled WGS sequence"/>
</dbReference>
<dbReference type="InterPro" id="IPR027417">
    <property type="entry name" value="P-loop_NTPase"/>
</dbReference>
<dbReference type="GO" id="GO:0005524">
    <property type="term" value="F:ATP binding"/>
    <property type="evidence" value="ECO:0007669"/>
    <property type="project" value="UniProtKB-KW"/>
</dbReference>
<dbReference type="CDD" id="cd02020">
    <property type="entry name" value="CMPK"/>
    <property type="match status" value="1"/>
</dbReference>
<protein>
    <recommendedName>
        <fullName evidence="2">(d)CMP kinase</fullName>
        <ecNumber evidence="2">2.7.4.25</ecNumber>
    </recommendedName>
</protein>
<gene>
    <name evidence="11" type="ORF">BCR44DRAFT_1510842</name>
</gene>
<keyword evidence="12" id="KW-1185">Reference proteome</keyword>
<dbReference type="AlphaFoldDB" id="A0A1Y2HXJ6"/>
<dbReference type="EMBL" id="MCFL01000008">
    <property type="protein sequence ID" value="ORZ38453.1"/>
    <property type="molecule type" value="Genomic_DNA"/>
</dbReference>
<evidence type="ECO:0000256" key="8">
    <source>
        <dbReference type="ARBA" id="ARBA00048478"/>
    </source>
</evidence>
<evidence type="ECO:0000313" key="11">
    <source>
        <dbReference type="EMBL" id="ORZ38453.1"/>
    </source>
</evidence>
<keyword evidence="5 11" id="KW-0418">Kinase</keyword>
<organism evidence="11 12">
    <name type="scientific">Catenaria anguillulae PL171</name>
    <dbReference type="NCBI Taxonomy" id="765915"/>
    <lineage>
        <taxon>Eukaryota</taxon>
        <taxon>Fungi</taxon>
        <taxon>Fungi incertae sedis</taxon>
        <taxon>Blastocladiomycota</taxon>
        <taxon>Blastocladiomycetes</taxon>
        <taxon>Blastocladiales</taxon>
        <taxon>Catenariaceae</taxon>
        <taxon>Catenaria</taxon>
    </lineage>
</organism>
<dbReference type="InterPro" id="IPR003136">
    <property type="entry name" value="Cytidylate_kin"/>
</dbReference>
<keyword evidence="6" id="KW-0067">ATP-binding</keyword>
<dbReference type="GO" id="GO:0036431">
    <property type="term" value="F:dCMP kinase activity"/>
    <property type="evidence" value="ECO:0007669"/>
    <property type="project" value="InterPro"/>
</dbReference>
<evidence type="ECO:0000256" key="7">
    <source>
        <dbReference type="ARBA" id="ARBA00047615"/>
    </source>
</evidence>
<dbReference type="STRING" id="765915.A0A1Y2HXJ6"/>
<evidence type="ECO:0000256" key="4">
    <source>
        <dbReference type="ARBA" id="ARBA00022741"/>
    </source>
</evidence>
<comment type="catalytic activity">
    <reaction evidence="8">
        <text>CMP + ATP = CDP + ADP</text>
        <dbReference type="Rhea" id="RHEA:11600"/>
        <dbReference type="ChEBI" id="CHEBI:30616"/>
        <dbReference type="ChEBI" id="CHEBI:58069"/>
        <dbReference type="ChEBI" id="CHEBI:60377"/>
        <dbReference type="ChEBI" id="CHEBI:456216"/>
        <dbReference type="EC" id="2.7.4.25"/>
    </reaction>
</comment>
<comment type="similarity">
    <text evidence="1">Belongs to the cytidylate kinase family. Type 1 subfamily.</text>
</comment>
<dbReference type="InterPro" id="IPR011994">
    <property type="entry name" value="Cytidylate_kinase_dom"/>
</dbReference>
<evidence type="ECO:0000256" key="9">
    <source>
        <dbReference type="SAM" id="MobiDB-lite"/>
    </source>
</evidence>
<dbReference type="HAMAP" id="MF_00238">
    <property type="entry name" value="Cytidyl_kinase_type1"/>
    <property type="match status" value="1"/>
</dbReference>
<dbReference type="OrthoDB" id="10263145at2759"/>